<dbReference type="Gene3D" id="1.10.443.10">
    <property type="entry name" value="Intergrase catalytic core"/>
    <property type="match status" value="1"/>
</dbReference>
<evidence type="ECO:0000313" key="3">
    <source>
        <dbReference type="Proteomes" id="UP000829494"/>
    </source>
</evidence>
<proteinExistence type="predicted"/>
<dbReference type="RefSeq" id="WP_003984121.1">
    <property type="nucleotide sequence ID" value="NZ_CP043496.1"/>
</dbReference>
<evidence type="ECO:0000256" key="1">
    <source>
        <dbReference type="ARBA" id="ARBA00023172"/>
    </source>
</evidence>
<dbReference type="GeneID" id="71455983"/>
<evidence type="ECO:0000313" key="2">
    <source>
        <dbReference type="EMBL" id="UNZ08790.1"/>
    </source>
</evidence>
<evidence type="ECO:0008006" key="4">
    <source>
        <dbReference type="Google" id="ProtNLM"/>
    </source>
</evidence>
<protein>
    <recommendedName>
        <fullName evidence="4">Transposase</fullName>
    </recommendedName>
</protein>
<dbReference type="SUPFAM" id="SSF56349">
    <property type="entry name" value="DNA breaking-rejoining enzymes"/>
    <property type="match status" value="1"/>
</dbReference>
<dbReference type="EMBL" id="CP094299">
    <property type="protein sequence ID" value="UNZ08790.1"/>
    <property type="molecule type" value="Genomic_DNA"/>
</dbReference>
<keyword evidence="2" id="KW-0614">Plasmid</keyword>
<keyword evidence="1" id="KW-0233">DNA recombination</keyword>
<name>A0ABY3ZH41_STRRM</name>
<geneLocation type="plasmid" evidence="2 3">
    <name>pSRIMR7</name>
</geneLocation>
<dbReference type="InterPro" id="IPR013762">
    <property type="entry name" value="Integrase-like_cat_sf"/>
</dbReference>
<reference evidence="2 3" key="1">
    <citation type="submission" date="2022-03" db="EMBL/GenBank/DDBJ databases">
        <title>Complete genome of Streptomyces rimosus ssp. rimosus R7 (=ATCC 10970).</title>
        <authorList>
            <person name="Beganovic S."/>
            <person name="Ruckert C."/>
            <person name="Busche T."/>
            <person name="Kalinowski J."/>
            <person name="Wittmann C."/>
        </authorList>
    </citation>
    <scope>NUCLEOTIDE SEQUENCE [LARGE SCALE GENOMIC DNA]</scope>
    <source>
        <strain evidence="2 3">R7</strain>
        <plasmid evidence="2 3">pSRIMR7</plasmid>
    </source>
</reference>
<organism evidence="2 3">
    <name type="scientific">Streptomyces rimosus subsp. rimosus</name>
    <dbReference type="NCBI Taxonomy" id="132474"/>
    <lineage>
        <taxon>Bacteria</taxon>
        <taxon>Bacillati</taxon>
        <taxon>Actinomycetota</taxon>
        <taxon>Actinomycetes</taxon>
        <taxon>Kitasatosporales</taxon>
        <taxon>Streptomycetaceae</taxon>
        <taxon>Streptomyces</taxon>
    </lineage>
</organism>
<accession>A0ABY3ZH41</accession>
<gene>
    <name evidence="2" type="ORF">SRIMR7_42225</name>
</gene>
<keyword evidence="3" id="KW-1185">Reference proteome</keyword>
<dbReference type="InterPro" id="IPR011010">
    <property type="entry name" value="DNA_brk_join_enz"/>
</dbReference>
<sequence length="832" mass="93768">MTAAVPAPALPEAVVPAGDERLEEIVRALDVGFLALLGWDWGRRVITFPRQHPVLGLPDCPVPNCPLAITVVTQPMCRGCMERWSKSDLPLEEFRRVAKTVSSGVGQHPCVVERCERPRGTVAGRLCESHHLQRILGLGGLGMAEFLAHPKVIGLAGLGPCRVAACYLDRVSRQDPYCKAHIRRLRRARTEPGFSERRWRSTDKAICTTREVSLRGLPDRLVAEALYGLWARIQEGFKTRPECLRPLYDRLRAHRVRTLEEVDDPARAGYSREQVMMIRAAQLALRRLNATPESERVKDVWDMTVFGHRGVIPFTSILQRPLREAVKVWVYDDLPRRRNKNAVHHARAVISAMALLSDSLRLQRPDKGTVPAAWGRSDIVAFTNRMGHLTATGKLSAARRLAFTRFVRRVLLRFRTLGLAGNGQLLDGMPSDFAILPEDMPDEPEDTEAGRDLPEEVLRQLCAHLDQLEAMSSVETRVATELLIDTGRRPDEVNTLGYDCLEQDPDGSPVLVYDNHKAYRLGLRLPVGAETAATVRRQQQRVRERFPATAPSRLKLLPRLRTNPEGTKPLKDISSSHRAWVDALPELLTPVVTLEAGHHVTQLVPFDKAKIFPYAYRHCYAQRHADAGVAPDVLKELMDHRLITTSQAYYRVGAERRREAVDRVTALQFDRHGQRVWRTAQSLLDSEHVRRAIGEVATAYGVCREPSNVAAGGHACPLRFRCLGCEHFSTDVSYLPDLEAHLNDLLRSRERLMSAFEADDWARAQAMPAEEEIRRVRRLIDRVKSDLDDLTDEDRAQIQQAVTVVRRSRTVLLGMPRIGQPLPDVRPPRTLP</sequence>
<dbReference type="Proteomes" id="UP000829494">
    <property type="component" value="Plasmid pSRIMR7"/>
</dbReference>